<dbReference type="AlphaFoldDB" id="A0A645FEY8"/>
<gene>
    <name evidence="1" type="ORF">SDC9_158365</name>
</gene>
<accession>A0A645FEY8</accession>
<name>A0A645FEY8_9ZZZZ</name>
<reference evidence="1" key="1">
    <citation type="submission" date="2019-08" db="EMBL/GenBank/DDBJ databases">
        <authorList>
            <person name="Kucharzyk K."/>
            <person name="Murdoch R.W."/>
            <person name="Higgins S."/>
            <person name="Loffler F."/>
        </authorList>
    </citation>
    <scope>NUCLEOTIDE SEQUENCE</scope>
</reference>
<organism evidence="1">
    <name type="scientific">bioreactor metagenome</name>
    <dbReference type="NCBI Taxonomy" id="1076179"/>
    <lineage>
        <taxon>unclassified sequences</taxon>
        <taxon>metagenomes</taxon>
        <taxon>ecological metagenomes</taxon>
    </lineage>
</organism>
<proteinExistence type="predicted"/>
<sequence length="104" mass="11498">MLLLHPESALLEEGHTVIIPPRQIDLFNFVPDRAALFCAHSGLFVDAVLKLVHAHKIGNHGKRRGKMRVFCLIHVLLPEEVLEEGIGEVFHGHGVNLVDLARGA</sequence>
<comment type="caution">
    <text evidence="1">The sequence shown here is derived from an EMBL/GenBank/DDBJ whole genome shotgun (WGS) entry which is preliminary data.</text>
</comment>
<dbReference type="EMBL" id="VSSQ01057260">
    <property type="protein sequence ID" value="MPN11064.1"/>
    <property type="molecule type" value="Genomic_DNA"/>
</dbReference>
<protein>
    <submittedName>
        <fullName evidence="1">Uncharacterized protein</fullName>
    </submittedName>
</protein>
<evidence type="ECO:0000313" key="1">
    <source>
        <dbReference type="EMBL" id="MPN11064.1"/>
    </source>
</evidence>